<gene>
    <name evidence="27" type="ORF">CHS0354_006080</name>
</gene>
<evidence type="ECO:0000256" key="5">
    <source>
        <dbReference type="ARBA" id="ARBA00010702"/>
    </source>
</evidence>
<dbReference type="Pfam" id="PF03747">
    <property type="entry name" value="ADP_ribosyl_GH"/>
    <property type="match status" value="1"/>
</dbReference>
<evidence type="ECO:0000256" key="6">
    <source>
        <dbReference type="ARBA" id="ARBA00011245"/>
    </source>
</evidence>
<dbReference type="Proteomes" id="UP001195483">
    <property type="component" value="Unassembled WGS sequence"/>
</dbReference>
<dbReference type="InterPro" id="IPR005502">
    <property type="entry name" value="Ribosyl_crysJ1"/>
</dbReference>
<dbReference type="GO" id="GO:0005759">
    <property type="term" value="C:mitochondrial matrix"/>
    <property type="evidence" value="ECO:0007669"/>
    <property type="project" value="UniProtKB-SubCell"/>
</dbReference>
<evidence type="ECO:0000256" key="20">
    <source>
        <dbReference type="ARBA" id="ARBA00042722"/>
    </source>
</evidence>
<comment type="caution">
    <text evidence="27">The sequence shown here is derived from an EMBL/GenBank/DDBJ whole genome shotgun (WGS) entry which is preliminary data.</text>
</comment>
<sequence>MVSRISRFRGSLVGAVVGDCIGAVYEGEWLPGVNIDRVLQEVAKIEAAGSVSSNSQENSENQDEDKRSRKIYKFTDDTAMARSVAASLIEQNGLNAKDMARRFSEEYFKEPWRGYGGNICLNFHALKESDYSDPFGPAKLQFDGQGSYGNGGAMRIAPAALFACRKQMDFKKLRELVEPITQLTHTHPQAVQGALLESLAVDLALKTESLDPDQFIDYLCDKMKILEDKAISKKKRGADKKDSKDAKRARKKTDDEDAEMKNQLSYCEKLEKIRIYVKQKTQPDTKEINEVLGTDISALNSVPAAVYAFLRATKKLKGIQDRNPFEKTIIYAISLGGDTDTIASMAGAIAGAYYGIEDVPKSWQEACEGVEDALHYATQLHELSI</sequence>
<evidence type="ECO:0000256" key="26">
    <source>
        <dbReference type="SAM" id="MobiDB-lite"/>
    </source>
</evidence>
<feature type="binding site" evidence="25">
    <location>
        <position position="77"/>
    </location>
    <ligand>
        <name>Mg(2+)</name>
        <dbReference type="ChEBI" id="CHEBI:18420"/>
        <label>1</label>
    </ligand>
</feature>
<dbReference type="GO" id="GO:0004649">
    <property type="term" value="F:poly(ADP-ribose) glycohydrolase activity"/>
    <property type="evidence" value="ECO:0007669"/>
    <property type="project" value="UniProtKB-EC"/>
</dbReference>
<evidence type="ECO:0000256" key="22">
    <source>
        <dbReference type="ARBA" id="ARBA00043187"/>
    </source>
</evidence>
<evidence type="ECO:0000256" key="1">
    <source>
        <dbReference type="ARBA" id="ARBA00004123"/>
    </source>
</evidence>
<evidence type="ECO:0000256" key="7">
    <source>
        <dbReference type="ARBA" id="ARBA00012255"/>
    </source>
</evidence>
<keyword evidence="16" id="KW-0539">Nucleus</keyword>
<keyword evidence="8" id="KW-0158">Chromosome</keyword>
<feature type="binding site" evidence="25">
    <location>
        <position position="76"/>
    </location>
    <ligand>
        <name>Mg(2+)</name>
        <dbReference type="ChEBI" id="CHEBI:18420"/>
        <label>1</label>
    </ligand>
</feature>
<dbReference type="GO" id="GO:0006281">
    <property type="term" value="P:DNA repair"/>
    <property type="evidence" value="ECO:0007669"/>
    <property type="project" value="UniProtKB-KW"/>
</dbReference>
<feature type="binding site" evidence="25">
    <location>
        <position position="340"/>
    </location>
    <ligand>
        <name>Mg(2+)</name>
        <dbReference type="ChEBI" id="CHEBI:18420"/>
        <label>1</label>
    </ligand>
</feature>
<evidence type="ECO:0000256" key="19">
    <source>
        <dbReference type="ARBA" id="ARBA00042471"/>
    </source>
</evidence>
<dbReference type="PANTHER" id="PTHR16222:SF24">
    <property type="entry name" value="ADP-RIBOSYLHYDROLASE ARH3"/>
    <property type="match status" value="1"/>
</dbReference>
<evidence type="ECO:0000256" key="24">
    <source>
        <dbReference type="ARBA" id="ARBA00049015"/>
    </source>
</evidence>
<comment type="subcellular location">
    <subcellularLocation>
        <location evidence="2">Chromosome</location>
    </subcellularLocation>
    <subcellularLocation>
        <location evidence="4">Cytoplasm</location>
    </subcellularLocation>
    <subcellularLocation>
        <location evidence="3">Mitochondrion matrix</location>
    </subcellularLocation>
    <subcellularLocation>
        <location evidence="1">Nucleus</location>
    </subcellularLocation>
</comment>
<feature type="binding site" evidence="25">
    <location>
        <position position="75"/>
    </location>
    <ligand>
        <name>Mg(2+)</name>
        <dbReference type="ChEBI" id="CHEBI:18420"/>
        <label>1</label>
    </ligand>
</feature>
<dbReference type="GO" id="GO:0005634">
    <property type="term" value="C:nucleus"/>
    <property type="evidence" value="ECO:0007669"/>
    <property type="project" value="UniProtKB-SubCell"/>
</dbReference>
<dbReference type="InterPro" id="IPR036705">
    <property type="entry name" value="Ribosyl_crysJ1_sf"/>
</dbReference>
<evidence type="ECO:0000256" key="13">
    <source>
        <dbReference type="ARBA" id="ARBA00022842"/>
    </source>
</evidence>
<proteinExistence type="inferred from homology"/>
<keyword evidence="15" id="KW-0234">DNA repair</keyword>
<evidence type="ECO:0000256" key="10">
    <source>
        <dbReference type="ARBA" id="ARBA00022723"/>
    </source>
</evidence>
<evidence type="ECO:0000256" key="15">
    <source>
        <dbReference type="ARBA" id="ARBA00023204"/>
    </source>
</evidence>
<dbReference type="AlphaFoldDB" id="A0AAE0SUD6"/>
<keyword evidence="14" id="KW-0496">Mitochondrion</keyword>
<feature type="region of interest" description="Disordered" evidence="26">
    <location>
        <begin position="234"/>
        <end position="260"/>
    </location>
</feature>
<dbReference type="Gene3D" id="1.10.4080.10">
    <property type="entry name" value="ADP-ribosylation/Crystallin J1"/>
    <property type="match status" value="1"/>
</dbReference>
<feature type="region of interest" description="Disordered" evidence="26">
    <location>
        <begin position="49"/>
        <end position="70"/>
    </location>
</feature>
<evidence type="ECO:0000256" key="2">
    <source>
        <dbReference type="ARBA" id="ARBA00004286"/>
    </source>
</evidence>
<dbReference type="GO" id="GO:0005694">
    <property type="term" value="C:chromosome"/>
    <property type="evidence" value="ECO:0007669"/>
    <property type="project" value="UniProtKB-SubCell"/>
</dbReference>
<dbReference type="FunFam" id="1.10.4080.10:FF:000001">
    <property type="entry name" value="ADP-ribose glycohydrolase ARH3"/>
    <property type="match status" value="1"/>
</dbReference>
<comment type="cofactor">
    <cofactor evidence="25">
        <name>Mg(2+)</name>
        <dbReference type="ChEBI" id="CHEBI:18420"/>
    </cofactor>
    <text evidence="25">Binds 2 magnesium ions per subunit.</text>
</comment>
<reference evidence="27" key="3">
    <citation type="submission" date="2023-05" db="EMBL/GenBank/DDBJ databases">
        <authorList>
            <person name="Smith C.H."/>
        </authorList>
    </citation>
    <scope>NUCLEOTIDE SEQUENCE</scope>
    <source>
        <strain evidence="27">CHS0354</strain>
        <tissue evidence="27">Mantle</tissue>
    </source>
</reference>
<organism evidence="27 28">
    <name type="scientific">Potamilus streckersoni</name>
    <dbReference type="NCBI Taxonomy" id="2493646"/>
    <lineage>
        <taxon>Eukaryota</taxon>
        <taxon>Metazoa</taxon>
        <taxon>Spiralia</taxon>
        <taxon>Lophotrochozoa</taxon>
        <taxon>Mollusca</taxon>
        <taxon>Bivalvia</taxon>
        <taxon>Autobranchia</taxon>
        <taxon>Heteroconchia</taxon>
        <taxon>Palaeoheterodonta</taxon>
        <taxon>Unionida</taxon>
        <taxon>Unionoidea</taxon>
        <taxon>Unionidae</taxon>
        <taxon>Ambleminae</taxon>
        <taxon>Lampsilini</taxon>
        <taxon>Potamilus</taxon>
    </lineage>
</organism>
<dbReference type="EC" id="3.2.1.143" evidence="7"/>
<evidence type="ECO:0000256" key="21">
    <source>
        <dbReference type="ARBA" id="ARBA00042850"/>
    </source>
</evidence>
<keyword evidence="13 25" id="KW-0460">Magnesium</keyword>
<evidence type="ECO:0000313" key="28">
    <source>
        <dbReference type="Proteomes" id="UP001195483"/>
    </source>
</evidence>
<evidence type="ECO:0000256" key="16">
    <source>
        <dbReference type="ARBA" id="ARBA00023242"/>
    </source>
</evidence>
<comment type="similarity">
    <text evidence="5">Belongs to the ADP-ribosylglycohydrolase family.</text>
</comment>
<dbReference type="InterPro" id="IPR050792">
    <property type="entry name" value="ADP-ribosylglycohydrolase"/>
</dbReference>
<accession>A0AAE0SUD6</accession>
<evidence type="ECO:0000256" key="14">
    <source>
        <dbReference type="ARBA" id="ARBA00023128"/>
    </source>
</evidence>
<evidence type="ECO:0000256" key="9">
    <source>
        <dbReference type="ARBA" id="ARBA00022490"/>
    </source>
</evidence>
<keyword evidence="12" id="KW-0378">Hydrolase</keyword>
<dbReference type="GO" id="GO:0140290">
    <property type="term" value="P:peptidyl-serine ADP-deribosylation"/>
    <property type="evidence" value="ECO:0007669"/>
    <property type="project" value="UniProtKB-ARBA"/>
</dbReference>
<keyword evidence="9" id="KW-0963">Cytoplasm</keyword>
<dbReference type="GO" id="GO:0046872">
    <property type="term" value="F:metal ion binding"/>
    <property type="evidence" value="ECO:0007669"/>
    <property type="project" value="UniProtKB-KW"/>
</dbReference>
<evidence type="ECO:0000256" key="18">
    <source>
        <dbReference type="ARBA" id="ARBA00042398"/>
    </source>
</evidence>
<dbReference type="EMBL" id="JAEAOA010000432">
    <property type="protein sequence ID" value="KAK3597728.1"/>
    <property type="molecule type" value="Genomic_DNA"/>
</dbReference>
<evidence type="ECO:0000256" key="12">
    <source>
        <dbReference type="ARBA" id="ARBA00022801"/>
    </source>
</evidence>
<comment type="subunit">
    <text evidence="6">Monomer.</text>
</comment>
<keyword evidence="11" id="KW-0227">DNA damage</keyword>
<evidence type="ECO:0000256" key="25">
    <source>
        <dbReference type="PIRSR" id="PIRSR605502-1"/>
    </source>
</evidence>
<keyword evidence="10 25" id="KW-0479">Metal-binding</keyword>
<evidence type="ECO:0000256" key="3">
    <source>
        <dbReference type="ARBA" id="ARBA00004305"/>
    </source>
</evidence>
<feature type="binding site" evidence="25">
    <location>
        <position position="341"/>
    </location>
    <ligand>
        <name>Mg(2+)</name>
        <dbReference type="ChEBI" id="CHEBI:18420"/>
        <label>1</label>
    </ligand>
</feature>
<dbReference type="SUPFAM" id="SSF101478">
    <property type="entry name" value="ADP-ribosylglycohydrolase"/>
    <property type="match status" value="1"/>
</dbReference>
<dbReference type="PANTHER" id="PTHR16222">
    <property type="entry name" value="ADP-RIBOSYLGLYCOHYDROLASE"/>
    <property type="match status" value="1"/>
</dbReference>
<evidence type="ECO:0000256" key="17">
    <source>
        <dbReference type="ARBA" id="ARBA00041057"/>
    </source>
</evidence>
<reference evidence="27" key="2">
    <citation type="journal article" date="2021" name="Genome Biol. Evol.">
        <title>Developing a high-quality reference genome for a parasitic bivalve with doubly uniparental inheritance (Bivalvia: Unionida).</title>
        <authorList>
            <person name="Smith C.H."/>
        </authorList>
    </citation>
    <scope>NUCLEOTIDE SEQUENCE</scope>
    <source>
        <strain evidence="27">CHS0354</strain>
        <tissue evidence="27">Mantle</tissue>
    </source>
</reference>
<name>A0AAE0SUD6_9BIVA</name>
<keyword evidence="28" id="KW-1185">Reference proteome</keyword>
<protein>
    <recommendedName>
        <fullName evidence="17">ADP-ribosylhydrolase ARH3</fullName>
        <ecNumber evidence="7">3.2.1.143</ecNumber>
    </recommendedName>
    <alternativeName>
        <fullName evidence="18">ADP-ribose glycohydrolase ARH3</fullName>
    </alternativeName>
    <alternativeName>
        <fullName evidence="19">ADP-ribosylhydrolase 3</fullName>
    </alternativeName>
    <alternativeName>
        <fullName evidence="22">O-acetyl-ADP-ribose deacetylase ARH3</fullName>
    </alternativeName>
    <alternativeName>
        <fullName evidence="23">Poly(ADP-ribose) glycohydrolase ARH3</fullName>
    </alternativeName>
    <alternativeName>
        <fullName evidence="21">[Protein ADP-ribosylarginine] hydrolase-like protein 2</fullName>
    </alternativeName>
    <alternativeName>
        <fullName evidence="20">[Protein ADP-ribosylserine] hydrolase</fullName>
    </alternativeName>
</protein>
<evidence type="ECO:0000256" key="4">
    <source>
        <dbReference type="ARBA" id="ARBA00004496"/>
    </source>
</evidence>
<reference evidence="27" key="1">
    <citation type="journal article" date="2021" name="Genome Biol. Evol.">
        <title>A High-Quality Reference Genome for a Parasitic Bivalve with Doubly Uniparental Inheritance (Bivalvia: Unionida).</title>
        <authorList>
            <person name="Smith C.H."/>
        </authorList>
    </citation>
    <scope>NUCLEOTIDE SEQUENCE</scope>
    <source>
        <strain evidence="27">CHS0354</strain>
    </source>
</reference>
<evidence type="ECO:0000313" key="27">
    <source>
        <dbReference type="EMBL" id="KAK3597728.1"/>
    </source>
</evidence>
<evidence type="ECO:0000256" key="8">
    <source>
        <dbReference type="ARBA" id="ARBA00022454"/>
    </source>
</evidence>
<evidence type="ECO:0000256" key="23">
    <source>
        <dbReference type="ARBA" id="ARBA00043193"/>
    </source>
</evidence>
<feature type="binding site" evidence="25">
    <location>
        <position position="338"/>
    </location>
    <ligand>
        <name>Mg(2+)</name>
        <dbReference type="ChEBI" id="CHEBI:18420"/>
        <label>1</label>
    </ligand>
</feature>
<evidence type="ECO:0000256" key="11">
    <source>
        <dbReference type="ARBA" id="ARBA00022763"/>
    </source>
</evidence>
<comment type="catalytic activity">
    <reaction evidence="24">
        <text>alpha-NAD(+) + H2O = ADP-D-ribose + nicotinamide + H(+)</text>
        <dbReference type="Rhea" id="RHEA:68792"/>
        <dbReference type="ChEBI" id="CHEBI:15377"/>
        <dbReference type="ChEBI" id="CHEBI:15378"/>
        <dbReference type="ChEBI" id="CHEBI:17154"/>
        <dbReference type="ChEBI" id="CHEBI:57967"/>
        <dbReference type="ChEBI" id="CHEBI:77017"/>
    </reaction>
</comment>